<dbReference type="Proteomes" id="UP000295807">
    <property type="component" value="Unassembled WGS sequence"/>
</dbReference>
<dbReference type="SMART" id="SM00014">
    <property type="entry name" value="acidPPc"/>
    <property type="match status" value="1"/>
</dbReference>
<feature type="region of interest" description="Disordered" evidence="1">
    <location>
        <begin position="13"/>
        <end position="70"/>
    </location>
</feature>
<dbReference type="InterPro" id="IPR000326">
    <property type="entry name" value="PAP2/HPO"/>
</dbReference>
<keyword evidence="4" id="KW-1185">Reference proteome</keyword>
<name>A0A4R3KNX4_9SPHI</name>
<dbReference type="RefSeq" id="WP_132129942.1">
    <property type="nucleotide sequence ID" value="NZ_CP042432.1"/>
</dbReference>
<dbReference type="Gene3D" id="1.20.144.10">
    <property type="entry name" value="Phosphatidic acid phosphatase type 2/haloperoxidase"/>
    <property type="match status" value="1"/>
</dbReference>
<comment type="caution">
    <text evidence="3">The sequence shown here is derived from an EMBL/GenBank/DDBJ whole genome shotgun (WGS) entry which is preliminary data.</text>
</comment>
<protein>
    <submittedName>
        <fullName evidence="3">Membrane-associated phospholipid phosphatase</fullName>
    </submittedName>
</protein>
<evidence type="ECO:0000256" key="1">
    <source>
        <dbReference type="SAM" id="MobiDB-lite"/>
    </source>
</evidence>
<reference evidence="3 4" key="1">
    <citation type="submission" date="2019-03" db="EMBL/GenBank/DDBJ databases">
        <title>Genomic Encyclopedia of Type Strains, Phase IV (KMG-IV): sequencing the most valuable type-strain genomes for metagenomic binning, comparative biology and taxonomic classification.</title>
        <authorList>
            <person name="Goeker M."/>
        </authorList>
    </citation>
    <scope>NUCLEOTIDE SEQUENCE [LARGE SCALE GENOMIC DNA]</scope>
    <source>
        <strain evidence="3 4">DSM 21100</strain>
    </source>
</reference>
<evidence type="ECO:0000259" key="2">
    <source>
        <dbReference type="SMART" id="SM00014"/>
    </source>
</evidence>
<evidence type="ECO:0000313" key="3">
    <source>
        <dbReference type="EMBL" id="TCS85818.1"/>
    </source>
</evidence>
<feature type="domain" description="Phosphatidic acid phosphatase type 2/haloperoxidase" evidence="2">
    <location>
        <begin position="195"/>
        <end position="305"/>
    </location>
</feature>
<proteinExistence type="predicted"/>
<dbReference type="Pfam" id="PF01569">
    <property type="entry name" value="PAP2"/>
    <property type="match status" value="1"/>
</dbReference>
<accession>A0A4R3KNX4</accession>
<dbReference type="SUPFAM" id="SSF48317">
    <property type="entry name" value="Acid phosphatase/Vanadium-dependent haloperoxidase"/>
    <property type="match status" value="1"/>
</dbReference>
<dbReference type="OrthoDB" id="9773582at2"/>
<dbReference type="AlphaFoldDB" id="A0A4R3KNX4"/>
<evidence type="ECO:0000313" key="4">
    <source>
        <dbReference type="Proteomes" id="UP000295807"/>
    </source>
</evidence>
<dbReference type="EMBL" id="SMAD01000010">
    <property type="protein sequence ID" value="TCS85818.1"/>
    <property type="molecule type" value="Genomic_DNA"/>
</dbReference>
<sequence length="340" mass="36922">MGALLLTALSVETGAGSPGAPVSQHKPALQNRPVLQDTSGLQDRVRLPDTPGLQDTTGLQDTHGMQGPRKLQDKTDALNATSSSSPTAPSRQERPLLNDFLRFADASLYTWSGPLRWDGRDWIKLGGTIAGTTLLALADQPVRDFWHQRSGPGWEAVETAGFHYGKPYAAFALTGGFYLSGIIFKNEWARETGLILGSAFLTSAAIQTIMKTAVGRARPGTNIGNGAFKPFSDLPDYHSFPSGHMQVALATALVLGRRVEHPVLKVFFYAAAGSTFISRMHSDAHWISDLAFGGAISWFCADAVIRRMEYNKSNDPFRKKQRISWQLAPSVSGFALKGTF</sequence>
<organism evidence="3 4">
    <name type="scientific">Anseongella ginsenosidimutans</name>
    <dbReference type="NCBI Taxonomy" id="496056"/>
    <lineage>
        <taxon>Bacteria</taxon>
        <taxon>Pseudomonadati</taxon>
        <taxon>Bacteroidota</taxon>
        <taxon>Sphingobacteriia</taxon>
        <taxon>Sphingobacteriales</taxon>
        <taxon>Sphingobacteriaceae</taxon>
        <taxon>Anseongella</taxon>
    </lineage>
</organism>
<gene>
    <name evidence="3" type="ORF">EDD80_11016</name>
</gene>
<dbReference type="InterPro" id="IPR036938">
    <property type="entry name" value="PAP2/HPO_sf"/>
</dbReference>